<evidence type="ECO:0000313" key="2">
    <source>
        <dbReference type="EMBL" id="ADD54613.1"/>
    </source>
</evidence>
<accession>D4P884</accession>
<feature type="non-terminal residue" evidence="2">
    <location>
        <position position="1"/>
    </location>
</feature>
<proteinExistence type="evidence at transcript level"/>
<dbReference type="EMBL" id="GU581043">
    <property type="protein sequence ID" value="ADD54613.1"/>
    <property type="molecule type" value="mRNA"/>
</dbReference>
<protein>
    <submittedName>
        <fullName evidence="2">Uncharacterized protein</fullName>
    </submittedName>
</protein>
<organism evidence="2">
    <name type="scientific">Linum usitatissimum</name>
    <name type="common">Flax</name>
    <name type="synonym">Linum humile</name>
    <dbReference type="NCBI Taxonomy" id="4006"/>
    <lineage>
        <taxon>Eukaryota</taxon>
        <taxon>Viridiplantae</taxon>
        <taxon>Streptophyta</taxon>
        <taxon>Embryophyta</taxon>
        <taxon>Tracheophyta</taxon>
        <taxon>Spermatophyta</taxon>
        <taxon>Magnoliopsida</taxon>
        <taxon>eudicotyledons</taxon>
        <taxon>Gunneridae</taxon>
        <taxon>Pentapetalae</taxon>
        <taxon>rosids</taxon>
        <taxon>fabids</taxon>
        <taxon>Malpighiales</taxon>
        <taxon>Linaceae</taxon>
        <taxon>Linum</taxon>
    </lineage>
</organism>
<evidence type="ECO:0000256" key="1">
    <source>
        <dbReference type="SAM" id="MobiDB-lite"/>
    </source>
</evidence>
<feature type="compositionally biased region" description="Basic and acidic residues" evidence="1">
    <location>
        <begin position="15"/>
        <end position="25"/>
    </location>
</feature>
<feature type="non-terminal residue" evidence="2">
    <location>
        <position position="59"/>
    </location>
</feature>
<name>D4P884_LINUS</name>
<dbReference type="AlphaFoldDB" id="D4P884"/>
<reference evidence="2" key="1">
    <citation type="submission" date="2010-01" db="EMBL/GenBank/DDBJ databases">
        <title>Identification of genes involved in response of flax plants (Linum usitatissimum) to pathogens. Construction of subtraction library from flax induced by Fusarium oxysporum.</title>
        <authorList>
            <person name="Bortniczuk M."/>
            <person name="Skala J."/>
            <person name="Szopa J."/>
        </authorList>
    </citation>
    <scope>NUCLEOTIDE SEQUENCE</scope>
</reference>
<feature type="compositionally biased region" description="Basic and acidic residues" evidence="1">
    <location>
        <begin position="38"/>
        <end position="48"/>
    </location>
</feature>
<feature type="region of interest" description="Disordered" evidence="1">
    <location>
        <begin position="1"/>
        <end position="59"/>
    </location>
</feature>
<sequence length="59" mass="6568">MMMMTSLGYGVDGVDDARDVSKDSEEQADPELNLAAELEEHTQRRQQDSQDYVYAISGA</sequence>